<organism evidence="1">
    <name type="scientific">Anopheles darlingi</name>
    <name type="common">Mosquito</name>
    <dbReference type="NCBI Taxonomy" id="43151"/>
    <lineage>
        <taxon>Eukaryota</taxon>
        <taxon>Metazoa</taxon>
        <taxon>Ecdysozoa</taxon>
        <taxon>Arthropoda</taxon>
        <taxon>Hexapoda</taxon>
        <taxon>Insecta</taxon>
        <taxon>Pterygota</taxon>
        <taxon>Neoptera</taxon>
        <taxon>Endopterygota</taxon>
        <taxon>Diptera</taxon>
        <taxon>Nematocera</taxon>
        <taxon>Culicoidea</taxon>
        <taxon>Culicidae</taxon>
        <taxon>Anophelinae</taxon>
        <taxon>Anopheles</taxon>
    </lineage>
</organism>
<proteinExistence type="predicted"/>
<evidence type="ECO:0000313" key="1">
    <source>
        <dbReference type="EMBL" id="MBW71993.1"/>
    </source>
</evidence>
<name>A0A2M4D353_ANODA</name>
<sequence length="150" mass="17035">MLMSIQGMTMVLVMVIIVLLLLLLVLVLRLAFAGRIDVLRGVGQQHVPLLDVLCPNVRRRDFLGVVAREPTDGTIPDALTLVPTVGHFAMHVHHILDVEIELVWLEGPVRVNRYHLRTVPLFVDFLVGVFRSRRFRHHQPPFAFRLRGAA</sequence>
<reference evidence="1" key="1">
    <citation type="submission" date="2018-01" db="EMBL/GenBank/DDBJ databases">
        <title>An insight into the sialome of Amazonian anophelines.</title>
        <authorList>
            <person name="Ribeiro J.M."/>
            <person name="Scarpassa V."/>
            <person name="Calvo E."/>
        </authorList>
    </citation>
    <scope>NUCLEOTIDE SEQUENCE</scope>
</reference>
<dbReference type="EMBL" id="GGFL01007815">
    <property type="protein sequence ID" value="MBW71993.1"/>
    <property type="molecule type" value="Transcribed_RNA"/>
</dbReference>
<dbReference type="AlphaFoldDB" id="A0A2M4D353"/>
<protein>
    <submittedName>
        <fullName evidence="1">Putative secreted protein</fullName>
    </submittedName>
</protein>
<accession>A0A2M4D353</accession>